<evidence type="ECO:0000313" key="1">
    <source>
        <dbReference type="EMBL" id="TID20582.1"/>
    </source>
</evidence>
<name>A0A4Z1PF50_9PEZI</name>
<comment type="caution">
    <text evidence="1">The sequence shown here is derived from an EMBL/GenBank/DDBJ whole genome shotgun (WGS) entry which is preliminary data.</text>
</comment>
<evidence type="ECO:0000313" key="2">
    <source>
        <dbReference type="Proteomes" id="UP000298493"/>
    </source>
</evidence>
<dbReference type="Proteomes" id="UP000298493">
    <property type="component" value="Unassembled WGS sequence"/>
</dbReference>
<protein>
    <submittedName>
        <fullName evidence="1">Uncharacterized protein</fullName>
    </submittedName>
</protein>
<sequence>MGDFGQGGNGQPQPLMLLPHLAQSSHIINLLLQQTSSFMPTRHCTDSPELAGGEAPRSNISLHRCPGALYFCALPPGILLPCPRPPVPQSLCGLVPCPVSKWASLRCLRREVLAPKRMDCGTNNYAQTVEVDDLHGPEVL</sequence>
<dbReference type="EMBL" id="SNSC02000010">
    <property type="protein sequence ID" value="TID20582.1"/>
    <property type="molecule type" value="Genomic_DNA"/>
</dbReference>
<reference evidence="1 2" key="1">
    <citation type="submission" date="2019-04" db="EMBL/GenBank/DDBJ databases">
        <title>High contiguity whole genome sequence and gene annotation resource for two Venturia nashicola isolates.</title>
        <authorList>
            <person name="Prokchorchik M."/>
            <person name="Won K."/>
            <person name="Lee Y."/>
            <person name="Choi E.D."/>
            <person name="Segonzac C."/>
            <person name="Sohn K.H."/>
        </authorList>
    </citation>
    <scope>NUCLEOTIDE SEQUENCE [LARGE SCALE GENOMIC DNA]</scope>
    <source>
        <strain evidence="1 2">PRI2</strain>
    </source>
</reference>
<gene>
    <name evidence="1" type="ORF">E6O75_ATG05346</name>
</gene>
<accession>A0A4Z1PF50</accession>
<proteinExistence type="predicted"/>
<organism evidence="1 2">
    <name type="scientific">Venturia nashicola</name>
    <dbReference type="NCBI Taxonomy" id="86259"/>
    <lineage>
        <taxon>Eukaryota</taxon>
        <taxon>Fungi</taxon>
        <taxon>Dikarya</taxon>
        <taxon>Ascomycota</taxon>
        <taxon>Pezizomycotina</taxon>
        <taxon>Dothideomycetes</taxon>
        <taxon>Pleosporomycetidae</taxon>
        <taxon>Venturiales</taxon>
        <taxon>Venturiaceae</taxon>
        <taxon>Venturia</taxon>
    </lineage>
</organism>
<dbReference type="AlphaFoldDB" id="A0A4Z1PF50"/>
<keyword evidence="2" id="KW-1185">Reference proteome</keyword>